<accession>A0A6J4P093</accession>
<feature type="non-terminal residue" evidence="1">
    <location>
        <position position="1"/>
    </location>
</feature>
<proteinExistence type="predicted"/>
<dbReference type="EMBL" id="CADCUY010000190">
    <property type="protein sequence ID" value="CAA9401578.1"/>
    <property type="molecule type" value="Genomic_DNA"/>
</dbReference>
<organism evidence="1">
    <name type="scientific">uncultured Quadrisphaera sp</name>
    <dbReference type="NCBI Taxonomy" id="904978"/>
    <lineage>
        <taxon>Bacteria</taxon>
        <taxon>Bacillati</taxon>
        <taxon>Actinomycetota</taxon>
        <taxon>Actinomycetes</taxon>
        <taxon>Kineosporiales</taxon>
        <taxon>Kineosporiaceae</taxon>
        <taxon>Quadrisphaera</taxon>
        <taxon>environmental samples</taxon>
    </lineage>
</organism>
<sequence>GLRPVLQRGADRLDRAGGAGAAGRRVVAAGAGGPRRVVGGPGVGVPGAHPAPRRARCL</sequence>
<name>A0A6J4P093_9ACTN</name>
<evidence type="ECO:0000313" key="1">
    <source>
        <dbReference type="EMBL" id="CAA9401578.1"/>
    </source>
</evidence>
<reference evidence="1" key="1">
    <citation type="submission" date="2020-02" db="EMBL/GenBank/DDBJ databases">
        <authorList>
            <person name="Meier V. D."/>
        </authorList>
    </citation>
    <scope>NUCLEOTIDE SEQUENCE</scope>
    <source>
        <strain evidence="1">AVDCRST_MAG35</strain>
    </source>
</reference>
<feature type="non-terminal residue" evidence="1">
    <location>
        <position position="58"/>
    </location>
</feature>
<protein>
    <submittedName>
        <fullName evidence="1">Uncharacterized protein</fullName>
    </submittedName>
</protein>
<gene>
    <name evidence="1" type="ORF">AVDCRST_MAG35-936</name>
</gene>
<dbReference type="AlphaFoldDB" id="A0A6J4P093"/>